<organism evidence="3 9">
    <name type="scientific">Cafeteria roenbergensis</name>
    <name type="common">Marine flagellate</name>
    <dbReference type="NCBI Taxonomy" id="33653"/>
    <lineage>
        <taxon>Eukaryota</taxon>
        <taxon>Sar</taxon>
        <taxon>Stramenopiles</taxon>
        <taxon>Bigyra</taxon>
        <taxon>Opalozoa</taxon>
        <taxon>Bicosoecida</taxon>
        <taxon>Cafeteriaceae</taxon>
        <taxon>Cafeteria</taxon>
    </lineage>
</organism>
<evidence type="ECO:0000313" key="6">
    <source>
        <dbReference type="Proteomes" id="UP000322899"/>
    </source>
</evidence>
<dbReference type="EMBL" id="VLTN01000009">
    <property type="protein sequence ID" value="KAA0154965.1"/>
    <property type="molecule type" value="Genomic_DNA"/>
</dbReference>
<comment type="caution">
    <text evidence="3">The sequence shown here is derived from an EMBL/GenBank/DDBJ whole genome shotgun (WGS) entry which is preliminary data.</text>
</comment>
<gene>
    <name evidence="5" type="ORF">FNF27_02957</name>
    <name evidence="4" type="ORF">FNF28_01584</name>
    <name evidence="2" type="ORF">FNF29_02109</name>
    <name evidence="3" type="ORF">FNF31_02075</name>
</gene>
<evidence type="ECO:0000313" key="9">
    <source>
        <dbReference type="Proteomes" id="UP000325113"/>
    </source>
</evidence>
<evidence type="ECO:0000313" key="7">
    <source>
        <dbReference type="Proteomes" id="UP000323011"/>
    </source>
</evidence>
<dbReference type="OrthoDB" id="307488at2759"/>
<feature type="region of interest" description="Disordered" evidence="1">
    <location>
        <begin position="135"/>
        <end position="171"/>
    </location>
</feature>
<dbReference type="Proteomes" id="UP000323011">
    <property type="component" value="Unassembled WGS sequence"/>
</dbReference>
<evidence type="ECO:0000313" key="4">
    <source>
        <dbReference type="EMBL" id="KAA0170163.1"/>
    </source>
</evidence>
<dbReference type="Pfam" id="PF07491">
    <property type="entry name" value="PPI_Ypi1"/>
    <property type="match status" value="1"/>
</dbReference>
<evidence type="ECO:0000313" key="5">
    <source>
        <dbReference type="EMBL" id="KAA0175547.1"/>
    </source>
</evidence>
<dbReference type="Proteomes" id="UP000324907">
    <property type="component" value="Unassembled WGS sequence"/>
</dbReference>
<dbReference type="GO" id="GO:0004865">
    <property type="term" value="F:protein serine/threonine phosphatase inhibitor activity"/>
    <property type="evidence" value="ECO:0007669"/>
    <property type="project" value="InterPro"/>
</dbReference>
<feature type="compositionally biased region" description="Low complexity" evidence="1">
    <location>
        <begin position="83"/>
        <end position="92"/>
    </location>
</feature>
<dbReference type="EMBL" id="VLTM01000014">
    <property type="protein sequence ID" value="KAA0165062.1"/>
    <property type="molecule type" value="Genomic_DNA"/>
</dbReference>
<evidence type="ECO:0000313" key="8">
    <source>
        <dbReference type="Proteomes" id="UP000324907"/>
    </source>
</evidence>
<dbReference type="AlphaFoldDB" id="A0A5A8DI99"/>
<protein>
    <recommendedName>
        <fullName evidence="10">Type 1 phosphatases regulator</fullName>
    </recommendedName>
</protein>
<evidence type="ECO:0000313" key="2">
    <source>
        <dbReference type="EMBL" id="KAA0154965.1"/>
    </source>
</evidence>
<feature type="region of interest" description="Disordered" evidence="1">
    <location>
        <begin position="38"/>
        <end position="118"/>
    </location>
</feature>
<feature type="region of interest" description="Disordered" evidence="1">
    <location>
        <begin position="187"/>
        <end position="207"/>
    </location>
</feature>
<feature type="compositionally biased region" description="Low complexity" evidence="1">
    <location>
        <begin position="42"/>
        <end position="54"/>
    </location>
</feature>
<keyword evidence="7" id="KW-1185">Reference proteome</keyword>
<feature type="compositionally biased region" description="Basic and acidic residues" evidence="1">
    <location>
        <begin position="105"/>
        <end position="114"/>
    </location>
</feature>
<reference evidence="6 7" key="1">
    <citation type="submission" date="2019-07" db="EMBL/GenBank/DDBJ databases">
        <title>Genomes of Cafeteria roenbergensis.</title>
        <authorList>
            <person name="Fischer M.G."/>
            <person name="Hackl T."/>
            <person name="Roman M."/>
        </authorList>
    </citation>
    <scope>NUCLEOTIDE SEQUENCE [LARGE SCALE GENOMIC DNA]</scope>
    <source>
        <strain evidence="2 7">BVI</strain>
        <strain evidence="3 9">Cflag</strain>
        <strain evidence="5 6">E4-10P</strain>
        <strain evidence="4 8">RCC970-E3</strain>
    </source>
</reference>
<dbReference type="PANTHER" id="PTHR20835">
    <property type="entry name" value="E3 UBIQUITIN-PROTEIN LIGASE PPP1R11-RELATED"/>
    <property type="match status" value="1"/>
</dbReference>
<dbReference type="EMBL" id="VLTO01000013">
    <property type="protein sequence ID" value="KAA0175547.1"/>
    <property type="molecule type" value="Genomic_DNA"/>
</dbReference>
<dbReference type="Proteomes" id="UP000322899">
    <property type="component" value="Unassembled WGS sequence"/>
</dbReference>
<dbReference type="PANTHER" id="PTHR20835:SF0">
    <property type="entry name" value="E3 UBIQUITIN-PROTEIN LIGASE PPP1R11"/>
    <property type="match status" value="1"/>
</dbReference>
<evidence type="ECO:0008006" key="10">
    <source>
        <dbReference type="Google" id="ProtNLM"/>
    </source>
</evidence>
<dbReference type="GO" id="GO:0008157">
    <property type="term" value="F:protein phosphatase 1 binding"/>
    <property type="evidence" value="ECO:0007669"/>
    <property type="project" value="TreeGrafter"/>
</dbReference>
<dbReference type="Proteomes" id="UP000325113">
    <property type="component" value="Unassembled WGS sequence"/>
</dbReference>
<evidence type="ECO:0000313" key="3">
    <source>
        <dbReference type="EMBL" id="KAA0165062.1"/>
    </source>
</evidence>
<sequence length="207" mass="21263">MQLRLKPRQRRVRWTGETVDNEELGKRSSKICCIYHKPKAFGDSSSDSESGSESDGAKPGGVPTRRAAEKAKAARARRGHGDGASSDSSESDSSVERRRIRQRRHERDAARMQQEHQAAMAAGVVLSAALPAAGFAANPRGASPAASAQTGAGGASAAQAAAEVAPAAASPATAALALPGVKRALETSAARRGTAAAHDTGDEDGID</sequence>
<evidence type="ECO:0000256" key="1">
    <source>
        <dbReference type="SAM" id="MobiDB-lite"/>
    </source>
</evidence>
<name>A0A5A8DI99_CAFRO</name>
<dbReference type="InterPro" id="IPR011107">
    <property type="entry name" value="PPI_Ypi1"/>
</dbReference>
<dbReference type="GO" id="GO:0005634">
    <property type="term" value="C:nucleus"/>
    <property type="evidence" value="ECO:0007669"/>
    <property type="project" value="TreeGrafter"/>
</dbReference>
<feature type="region of interest" description="Disordered" evidence="1">
    <location>
        <begin position="1"/>
        <end position="21"/>
    </location>
</feature>
<accession>A0A5A8DI99</accession>
<proteinExistence type="predicted"/>
<dbReference type="EMBL" id="VLTL01000015">
    <property type="protein sequence ID" value="KAA0170163.1"/>
    <property type="molecule type" value="Genomic_DNA"/>
</dbReference>
<feature type="compositionally biased region" description="Basic residues" evidence="1">
    <location>
        <begin position="1"/>
        <end position="13"/>
    </location>
</feature>